<dbReference type="Gene3D" id="3.30.470.160">
    <property type="entry name" value="Inositol polyphosphate kinase"/>
    <property type="match status" value="1"/>
</dbReference>
<comment type="similarity">
    <text evidence="1 4">Belongs to the inositol phosphokinase (IPK) family.</text>
</comment>
<name>A0A061IVI5_TRYRA</name>
<keyword evidence="6" id="KW-1185">Reference proteome</keyword>
<accession>A0A061IVI5</accession>
<keyword evidence="2 4" id="KW-0808">Transferase</keyword>
<dbReference type="EC" id="2.7.-.-" evidence="4"/>
<dbReference type="InterPro" id="IPR038286">
    <property type="entry name" value="IPK_sf"/>
</dbReference>
<organism evidence="5 6">
    <name type="scientific">Trypanosoma rangeli SC58</name>
    <dbReference type="NCBI Taxonomy" id="429131"/>
    <lineage>
        <taxon>Eukaryota</taxon>
        <taxon>Discoba</taxon>
        <taxon>Euglenozoa</taxon>
        <taxon>Kinetoplastea</taxon>
        <taxon>Metakinetoplastina</taxon>
        <taxon>Trypanosomatida</taxon>
        <taxon>Trypanosomatidae</taxon>
        <taxon>Trypanosoma</taxon>
        <taxon>Herpetosoma</taxon>
    </lineage>
</organism>
<dbReference type="Proteomes" id="UP000031737">
    <property type="component" value="Unassembled WGS sequence"/>
</dbReference>
<sequence length="335" mass="37973">MMVACELECHTPQNSPIVVGGHKDVIERGPKTADDVATITKKSTGWEVLMYLGMALRIDETMCALAAIAPPAVAILCLEGEHSGVWISLEKKENRLLLQEIHEELQKTSAHTHGHNEVMDRARWVVCLIDVTDGMCQPCVADIKIGYVRHSPHTPPEKLERIKKKRLVQPLALRLCGALHYFYRTVCNEQHVEKEICGKDMGYLLRTNEDHRDCFRAFFSSTVSMSPDGTETRRDDSDIFCTRLRACRKEIERILLFFNSSLGCALLERTAFVSTSLLLVYDAANCVHSNVVSRDTADVQVYLIDYARVCDRRLNFSEEKIGFLRGLENIIRLFS</sequence>
<reference evidence="5 6" key="1">
    <citation type="submission" date="2013-07" db="EMBL/GenBank/DDBJ databases">
        <authorList>
            <person name="Stoco P.H."/>
            <person name="Wagner G."/>
            <person name="Gerber A."/>
            <person name="Zaha A."/>
            <person name="Thompson C."/>
            <person name="Bartholomeu D.C."/>
            <person name="Luckemeyer D.D."/>
            <person name="Bahia D."/>
            <person name="Loreto E."/>
            <person name="Prestes E.B."/>
            <person name="Lima F.M."/>
            <person name="Rodrigues-Luiz G."/>
            <person name="Vallejo G.A."/>
            <person name="Filho J.F."/>
            <person name="Monteiro K.M."/>
            <person name="Tyler K.M."/>
            <person name="de Almeida L.G."/>
            <person name="Ortiz M.F."/>
            <person name="Siervo M.A."/>
            <person name="de Moraes M.H."/>
            <person name="Cunha O.L."/>
            <person name="Mendonca-Neto R."/>
            <person name="Silva R."/>
            <person name="Teixeira S.M."/>
            <person name="Murta S.M."/>
            <person name="Sincero T.C."/>
            <person name="Mendes T.A."/>
            <person name="Urmenyi T.P."/>
            <person name="Silva V.G."/>
            <person name="da Rocha W.D."/>
            <person name="Andersson B."/>
            <person name="Romanha A.J."/>
            <person name="Steindel M."/>
            <person name="de Vasconcelos A.T."/>
            <person name="Grisard E.C."/>
        </authorList>
    </citation>
    <scope>NUCLEOTIDE SEQUENCE [LARGE SCALE GENOMIC DNA]</scope>
    <source>
        <strain evidence="5 6">SC58</strain>
    </source>
</reference>
<dbReference type="Pfam" id="PF03770">
    <property type="entry name" value="IPK"/>
    <property type="match status" value="1"/>
</dbReference>
<dbReference type="OrthoDB" id="2573163at2759"/>
<dbReference type="PANTHER" id="PTHR12400:SF21">
    <property type="entry name" value="KINASE"/>
    <property type="match status" value="1"/>
</dbReference>
<proteinExistence type="inferred from homology"/>
<dbReference type="PANTHER" id="PTHR12400">
    <property type="entry name" value="INOSITOL POLYPHOSPHATE KINASE"/>
    <property type="match status" value="1"/>
</dbReference>
<dbReference type="GO" id="GO:0046854">
    <property type="term" value="P:phosphatidylinositol phosphate biosynthetic process"/>
    <property type="evidence" value="ECO:0007669"/>
    <property type="project" value="TreeGrafter"/>
</dbReference>
<evidence type="ECO:0000256" key="4">
    <source>
        <dbReference type="RuleBase" id="RU363090"/>
    </source>
</evidence>
<dbReference type="SUPFAM" id="SSF56104">
    <property type="entry name" value="SAICAR synthase-like"/>
    <property type="match status" value="1"/>
</dbReference>
<protein>
    <recommendedName>
        <fullName evidence="4">Kinase</fullName>
        <ecNumber evidence="4">2.7.-.-</ecNumber>
    </recommendedName>
</protein>
<comment type="caution">
    <text evidence="5">The sequence shown here is derived from an EMBL/GenBank/DDBJ whole genome shotgun (WGS) entry which is preliminary data.</text>
</comment>
<evidence type="ECO:0000313" key="5">
    <source>
        <dbReference type="EMBL" id="ESL06689.1"/>
    </source>
</evidence>
<dbReference type="EMBL" id="AUPL01005634">
    <property type="protein sequence ID" value="ESL06689.1"/>
    <property type="molecule type" value="Genomic_DNA"/>
</dbReference>
<evidence type="ECO:0000256" key="2">
    <source>
        <dbReference type="ARBA" id="ARBA00022679"/>
    </source>
</evidence>
<gene>
    <name evidence="5" type="ORF">TRSC58_05634</name>
</gene>
<dbReference type="VEuPathDB" id="TriTrypDB:TRSC58_05634"/>
<dbReference type="InterPro" id="IPR005522">
    <property type="entry name" value="IPK"/>
</dbReference>
<dbReference type="GO" id="GO:0032958">
    <property type="term" value="P:inositol phosphate biosynthetic process"/>
    <property type="evidence" value="ECO:0007669"/>
    <property type="project" value="InterPro"/>
</dbReference>
<evidence type="ECO:0000256" key="3">
    <source>
        <dbReference type="ARBA" id="ARBA00022777"/>
    </source>
</evidence>
<dbReference type="GO" id="GO:0005737">
    <property type="term" value="C:cytoplasm"/>
    <property type="evidence" value="ECO:0007669"/>
    <property type="project" value="TreeGrafter"/>
</dbReference>
<keyword evidence="3 4" id="KW-0418">Kinase</keyword>
<dbReference type="GO" id="GO:0005634">
    <property type="term" value="C:nucleus"/>
    <property type="evidence" value="ECO:0007669"/>
    <property type="project" value="TreeGrafter"/>
</dbReference>
<evidence type="ECO:0000256" key="1">
    <source>
        <dbReference type="ARBA" id="ARBA00007374"/>
    </source>
</evidence>
<dbReference type="AlphaFoldDB" id="A0A061IVI5"/>
<evidence type="ECO:0000313" key="6">
    <source>
        <dbReference type="Proteomes" id="UP000031737"/>
    </source>
</evidence>
<dbReference type="GO" id="GO:0000828">
    <property type="term" value="F:inositol hexakisphosphate kinase activity"/>
    <property type="evidence" value="ECO:0007669"/>
    <property type="project" value="TreeGrafter"/>
</dbReference>